<keyword evidence="10" id="KW-1185">Reference proteome</keyword>
<protein>
    <submittedName>
        <fullName evidence="9">Radical SAM protein</fullName>
    </submittedName>
</protein>
<sequence length="542" mass="62349">MSQTQAPIDCIIVGYNDIDFQSFAEAQKKRSRFSGAYHEVLTNSISYRGDRVTFVELMNRYIERATGEHPRLNVFEAPALGVCYLKSFLQRRGLRAESVNFFNYDKPRLAALLKQDPRSVVITTTYYIDHAPIVEIVKFVRKHNPNVDIIVGGPHIFNTASDLDEKTQDLVYRHIGANIYIIDSQGEQSLHRVLEARREGASLAEIPNLYYYADGKGHRTERDVETNDLDQNSIDWSFFDSDAVAPVTYMRTARSCPFKCSFCNYPTMAGKHVLADIEVVEKEMRQLKAMGTEYLIFIDDTFNVPLPRFKKLLRMMVDNQFDFKWVSFFRCANADEEAYDLLKASGCIGVFLGIESGDQTILNYMNKSAKVERYRWGVRMLKERGIMTFASIICGFPGETEETVRNSMRFIEESGPTFFNVQLYYHDTRAPISRRSEEFGIEGAGYNWRHNSMDWRGAAEMAKLFLREIENSIPLSLYGFSLWGIPYLLSKGITLEQIEAFGELTRNIMLDQFKEENAAFPEEDRQLEALFANYRHPKAVPA</sequence>
<dbReference type="InterPro" id="IPR051198">
    <property type="entry name" value="BchE-like"/>
</dbReference>
<evidence type="ECO:0000256" key="6">
    <source>
        <dbReference type="ARBA" id="ARBA00023004"/>
    </source>
</evidence>
<dbReference type="InterPro" id="IPR006638">
    <property type="entry name" value="Elp3/MiaA/NifB-like_rSAM"/>
</dbReference>
<dbReference type="GO" id="GO:0046872">
    <property type="term" value="F:metal ion binding"/>
    <property type="evidence" value="ECO:0007669"/>
    <property type="project" value="UniProtKB-KW"/>
</dbReference>
<dbReference type="InterPro" id="IPR023404">
    <property type="entry name" value="rSAM_horseshoe"/>
</dbReference>
<keyword evidence="3" id="KW-0808">Transferase</keyword>
<dbReference type="CDD" id="cd01335">
    <property type="entry name" value="Radical_SAM"/>
    <property type="match status" value="1"/>
</dbReference>
<accession>A0A8A4TTE0</accession>
<gene>
    <name evidence="9" type="ORF">J3U87_07785</name>
</gene>
<evidence type="ECO:0000313" key="9">
    <source>
        <dbReference type="EMBL" id="QTD52358.1"/>
    </source>
</evidence>
<evidence type="ECO:0000313" key="10">
    <source>
        <dbReference type="Proteomes" id="UP000663929"/>
    </source>
</evidence>
<dbReference type="SFLD" id="SFLDG01082">
    <property type="entry name" value="B12-binding_domain_containing"/>
    <property type="match status" value="1"/>
</dbReference>
<proteinExistence type="predicted"/>
<dbReference type="RefSeq" id="WP_237382466.1">
    <property type="nucleotide sequence ID" value="NZ_CP071793.1"/>
</dbReference>
<dbReference type="PANTHER" id="PTHR43409:SF7">
    <property type="entry name" value="BLL1977 PROTEIN"/>
    <property type="match status" value="1"/>
</dbReference>
<dbReference type="GO" id="GO:0003824">
    <property type="term" value="F:catalytic activity"/>
    <property type="evidence" value="ECO:0007669"/>
    <property type="project" value="InterPro"/>
</dbReference>
<dbReference type="PANTHER" id="PTHR43409">
    <property type="entry name" value="ANAEROBIC MAGNESIUM-PROTOPORPHYRIN IX MONOMETHYL ESTER CYCLASE-RELATED"/>
    <property type="match status" value="1"/>
</dbReference>
<dbReference type="EMBL" id="CP071793">
    <property type="protein sequence ID" value="QTD52358.1"/>
    <property type="molecule type" value="Genomic_DNA"/>
</dbReference>
<reference evidence="9" key="1">
    <citation type="submission" date="2021-03" db="EMBL/GenBank/DDBJ databases">
        <title>Acanthopleuribacteraceae sp. M133.</title>
        <authorList>
            <person name="Wang G."/>
        </authorList>
    </citation>
    <scope>NUCLEOTIDE SEQUENCE</scope>
    <source>
        <strain evidence="9">M133</strain>
    </source>
</reference>
<keyword evidence="5" id="KW-0479">Metal-binding</keyword>
<evidence type="ECO:0000256" key="5">
    <source>
        <dbReference type="ARBA" id="ARBA00022723"/>
    </source>
</evidence>
<evidence type="ECO:0000256" key="2">
    <source>
        <dbReference type="ARBA" id="ARBA00022603"/>
    </source>
</evidence>
<dbReference type="SMART" id="SM00729">
    <property type="entry name" value="Elp3"/>
    <property type="match status" value="1"/>
</dbReference>
<dbReference type="SUPFAM" id="SSF102114">
    <property type="entry name" value="Radical SAM enzymes"/>
    <property type="match status" value="1"/>
</dbReference>
<dbReference type="Gene3D" id="3.80.30.20">
    <property type="entry name" value="tm_1862 like domain"/>
    <property type="match status" value="1"/>
</dbReference>
<organism evidence="9 10">
    <name type="scientific">Sulfidibacter corallicola</name>
    <dbReference type="NCBI Taxonomy" id="2818388"/>
    <lineage>
        <taxon>Bacteria</taxon>
        <taxon>Pseudomonadati</taxon>
        <taxon>Acidobacteriota</taxon>
        <taxon>Holophagae</taxon>
        <taxon>Acanthopleuribacterales</taxon>
        <taxon>Acanthopleuribacteraceae</taxon>
        <taxon>Sulfidibacter</taxon>
    </lineage>
</organism>
<dbReference type="GO" id="GO:0051539">
    <property type="term" value="F:4 iron, 4 sulfur cluster binding"/>
    <property type="evidence" value="ECO:0007669"/>
    <property type="project" value="UniProtKB-KW"/>
</dbReference>
<evidence type="ECO:0000259" key="8">
    <source>
        <dbReference type="PROSITE" id="PS51918"/>
    </source>
</evidence>
<evidence type="ECO:0000256" key="3">
    <source>
        <dbReference type="ARBA" id="ARBA00022679"/>
    </source>
</evidence>
<name>A0A8A4TTE0_SULCO</name>
<evidence type="ECO:0000256" key="4">
    <source>
        <dbReference type="ARBA" id="ARBA00022691"/>
    </source>
</evidence>
<dbReference type="AlphaFoldDB" id="A0A8A4TTE0"/>
<evidence type="ECO:0000256" key="1">
    <source>
        <dbReference type="ARBA" id="ARBA00001966"/>
    </source>
</evidence>
<keyword evidence="4" id="KW-0949">S-adenosyl-L-methionine</keyword>
<dbReference type="Proteomes" id="UP000663929">
    <property type="component" value="Chromosome"/>
</dbReference>
<dbReference type="Pfam" id="PF04055">
    <property type="entry name" value="Radical_SAM"/>
    <property type="match status" value="1"/>
</dbReference>
<keyword evidence="6" id="KW-0408">Iron</keyword>
<keyword evidence="7" id="KW-0411">Iron-sulfur</keyword>
<dbReference type="KEGG" id="scor:J3U87_07785"/>
<dbReference type="Gene3D" id="3.40.50.280">
    <property type="entry name" value="Cobalamin-binding domain"/>
    <property type="match status" value="1"/>
</dbReference>
<dbReference type="InterPro" id="IPR007197">
    <property type="entry name" value="rSAM"/>
</dbReference>
<feature type="domain" description="Radical SAM core" evidence="8">
    <location>
        <begin position="242"/>
        <end position="476"/>
    </location>
</feature>
<dbReference type="InterPro" id="IPR034466">
    <property type="entry name" value="Methyltransferase_Class_B"/>
</dbReference>
<evidence type="ECO:0000256" key="7">
    <source>
        <dbReference type="ARBA" id="ARBA00023014"/>
    </source>
</evidence>
<dbReference type="SFLD" id="SFLDG01123">
    <property type="entry name" value="methyltransferase_(Class_B)"/>
    <property type="match status" value="1"/>
</dbReference>
<keyword evidence="2" id="KW-0489">Methyltransferase</keyword>
<comment type="cofactor">
    <cofactor evidence="1">
        <name>[4Fe-4S] cluster</name>
        <dbReference type="ChEBI" id="CHEBI:49883"/>
    </cofactor>
</comment>
<dbReference type="InterPro" id="IPR058240">
    <property type="entry name" value="rSAM_sf"/>
</dbReference>
<dbReference type="PROSITE" id="PS51918">
    <property type="entry name" value="RADICAL_SAM"/>
    <property type="match status" value="1"/>
</dbReference>
<dbReference type="SFLD" id="SFLDS00029">
    <property type="entry name" value="Radical_SAM"/>
    <property type="match status" value="1"/>
</dbReference>